<accession>A0A1W6Z1K3</accession>
<dbReference type="Proteomes" id="UP000194139">
    <property type="component" value="Chromosome"/>
</dbReference>
<protein>
    <recommendedName>
        <fullName evidence="3">Type 4b pilus protein PilO2</fullName>
    </recommendedName>
</protein>
<reference evidence="1 2" key="1">
    <citation type="submission" date="2017-05" db="EMBL/GenBank/DDBJ databases">
        <title>Complete and WGS of Bordetella genogroups.</title>
        <authorList>
            <person name="Spilker T."/>
            <person name="LiPuma J."/>
        </authorList>
    </citation>
    <scope>NUCLEOTIDE SEQUENCE [LARGE SCALE GENOMIC DNA]</scope>
    <source>
        <strain evidence="1 2">AU17164</strain>
    </source>
</reference>
<keyword evidence="2" id="KW-1185">Reference proteome</keyword>
<dbReference type="RefSeq" id="WP_086072723.1">
    <property type="nucleotide sequence ID" value="NZ_CP021109.1"/>
</dbReference>
<gene>
    <name evidence="1" type="ORF">CAL13_14085</name>
</gene>
<evidence type="ECO:0000313" key="2">
    <source>
        <dbReference type="Proteomes" id="UP000194139"/>
    </source>
</evidence>
<dbReference type="EMBL" id="CP021109">
    <property type="protein sequence ID" value="ARP87208.1"/>
    <property type="molecule type" value="Genomic_DNA"/>
</dbReference>
<organism evidence="1 2">
    <name type="scientific">Bordetella genomosp. 9</name>
    <dbReference type="NCBI Taxonomy" id="1416803"/>
    <lineage>
        <taxon>Bacteria</taxon>
        <taxon>Pseudomonadati</taxon>
        <taxon>Pseudomonadota</taxon>
        <taxon>Betaproteobacteria</taxon>
        <taxon>Burkholderiales</taxon>
        <taxon>Alcaligenaceae</taxon>
        <taxon>Bordetella</taxon>
    </lineage>
</organism>
<sequence length="429" mass="45459">MADLQAMDGHVLIPARDGATLVFALNWSPVIGSRVDRLARRKAREARATHYVHGGTGAAAVGCARLRGRVGACYAAAQVFARLHSHGAVAGLLPMPDGRMWLAAARNGAVMARGDAVHTDEAAARAALGELDAVHPGLARQAITLTVEDLIAALDPAAALWRVGIPLRHVPVPIQGAALLIILALALPPAWRAWNGVADVAPAAALPDAAQAWRDAVDRAASAVRVHDPRELARIFAALRRLPTRLQGWSLRSARCRPQSMDWSCVARYARTGPLATNRTLANQVPSPARAAFVSLDEAEITWRVPGHGAPLHPDSVPAAGHTELVVASLLQTVRAAFARVALGAPAPLPVVAPRDPHGAMLPPPADLPRVNRRDIVLHGPLRSFALIADPPGAASWTEVTLDVHPDRPVDVTHSPLMAQLQGVLYERE</sequence>
<proteinExistence type="predicted"/>
<name>A0A1W6Z1K3_9BORD</name>
<evidence type="ECO:0000313" key="1">
    <source>
        <dbReference type="EMBL" id="ARP87208.1"/>
    </source>
</evidence>
<dbReference type="AlphaFoldDB" id="A0A1W6Z1K3"/>
<evidence type="ECO:0008006" key="3">
    <source>
        <dbReference type="Google" id="ProtNLM"/>
    </source>
</evidence>